<feature type="compositionally biased region" description="Acidic residues" evidence="1">
    <location>
        <begin position="1"/>
        <end position="15"/>
    </location>
</feature>
<organism evidence="2 3">
    <name type="scientific">Sorghum bicolor</name>
    <name type="common">Sorghum</name>
    <name type="synonym">Sorghum vulgare</name>
    <dbReference type="NCBI Taxonomy" id="4558"/>
    <lineage>
        <taxon>Eukaryota</taxon>
        <taxon>Viridiplantae</taxon>
        <taxon>Streptophyta</taxon>
        <taxon>Embryophyta</taxon>
        <taxon>Tracheophyta</taxon>
        <taxon>Spermatophyta</taxon>
        <taxon>Magnoliopsida</taxon>
        <taxon>Liliopsida</taxon>
        <taxon>Poales</taxon>
        <taxon>Poaceae</taxon>
        <taxon>PACMAD clade</taxon>
        <taxon>Panicoideae</taxon>
        <taxon>Andropogonodae</taxon>
        <taxon>Andropogoneae</taxon>
        <taxon>Sorghinae</taxon>
        <taxon>Sorghum</taxon>
    </lineage>
</organism>
<comment type="caution">
    <text evidence="2">The sequence shown here is derived from an EMBL/GenBank/DDBJ whole genome shotgun (WGS) entry which is preliminary data.</text>
</comment>
<reference evidence="2" key="1">
    <citation type="journal article" date="2019" name="BMC Genomics">
        <title>A new reference genome for Sorghum bicolor reveals high levels of sequence similarity between sweet and grain genotypes: implications for the genetics of sugar metabolism.</title>
        <authorList>
            <person name="Cooper E.A."/>
            <person name="Brenton Z.W."/>
            <person name="Flinn B.S."/>
            <person name="Jenkins J."/>
            <person name="Shu S."/>
            <person name="Flowers D."/>
            <person name="Luo F."/>
            <person name="Wang Y."/>
            <person name="Xia P."/>
            <person name="Barry K."/>
            <person name="Daum C."/>
            <person name="Lipzen A."/>
            <person name="Yoshinaga Y."/>
            <person name="Schmutz J."/>
            <person name="Saski C."/>
            <person name="Vermerris W."/>
            <person name="Kresovich S."/>
        </authorList>
    </citation>
    <scope>NUCLEOTIDE SEQUENCE</scope>
</reference>
<feature type="compositionally biased region" description="Pro residues" evidence="1">
    <location>
        <begin position="54"/>
        <end position="89"/>
    </location>
</feature>
<feature type="compositionally biased region" description="Low complexity" evidence="1">
    <location>
        <begin position="44"/>
        <end position="53"/>
    </location>
</feature>
<dbReference type="Proteomes" id="UP000807115">
    <property type="component" value="Chromosome 2"/>
</dbReference>
<name>A0A921UWS5_SORBI</name>
<evidence type="ECO:0000256" key="1">
    <source>
        <dbReference type="SAM" id="MobiDB-lite"/>
    </source>
</evidence>
<dbReference type="EMBL" id="CM027681">
    <property type="protein sequence ID" value="KAG0546355.1"/>
    <property type="molecule type" value="Genomic_DNA"/>
</dbReference>
<evidence type="ECO:0000313" key="3">
    <source>
        <dbReference type="Proteomes" id="UP000807115"/>
    </source>
</evidence>
<proteinExistence type="predicted"/>
<protein>
    <submittedName>
        <fullName evidence="2">Uncharacterized protein</fullName>
    </submittedName>
</protein>
<sequence>MAADADYLDDDEFDDYNPHPYAGGYDITATYGSPLPPSSATCYPVASRAATPAPTAPQPVPRSPLPQPPTSAPAPAPQPPRPSSPPAPAAEPYYWPKPYDYGDAPRHQPLYPTPEVFRGWPFLPPPVAPHCHCRSTCACARARARARDYWRHCMRGLDYLFGHCDGYGERRIGVDSLGVPVYANTKGGVEDSVVVEVAPPATGTVQWHDDGEVQFQSNRSSWYGNAEEETHSYEQPTYISYDRSYEQPTYISYDRSYEQPTYTSYDRSYEQPTYTSYDRPYEQPTYTSYDGSYEQHNRFHGVPDETTWFPNQSYQDVYREEESQYQEFLPYDEDSKISSQPIFSYNQNFGEQPLHIQVEPPETVSSHKLEYYENFSTYNHQNDVDNLESSRQSYEIQPYVHIPYDQLEPYRPSWSLNSGYYQACTEGIAPEYDNHTLASDECWDMSSLFMSPFCPQETRSYEQSHGDENV</sequence>
<reference evidence="2" key="2">
    <citation type="submission" date="2020-10" db="EMBL/GenBank/DDBJ databases">
        <authorList>
            <person name="Cooper E.A."/>
            <person name="Brenton Z.W."/>
            <person name="Flinn B.S."/>
            <person name="Jenkins J."/>
            <person name="Shu S."/>
            <person name="Flowers D."/>
            <person name="Luo F."/>
            <person name="Wang Y."/>
            <person name="Xia P."/>
            <person name="Barry K."/>
            <person name="Daum C."/>
            <person name="Lipzen A."/>
            <person name="Yoshinaga Y."/>
            <person name="Schmutz J."/>
            <person name="Saski C."/>
            <person name="Vermerris W."/>
            <person name="Kresovich S."/>
        </authorList>
    </citation>
    <scope>NUCLEOTIDE SEQUENCE</scope>
</reference>
<feature type="region of interest" description="Disordered" evidence="1">
    <location>
        <begin position="42"/>
        <end position="89"/>
    </location>
</feature>
<dbReference type="InterPro" id="IPR038943">
    <property type="entry name" value="PLDrp1-like"/>
</dbReference>
<dbReference type="AlphaFoldDB" id="A0A921UWS5"/>
<dbReference type="GO" id="GO:0070300">
    <property type="term" value="F:phosphatidic acid binding"/>
    <property type="evidence" value="ECO:0007669"/>
    <property type="project" value="InterPro"/>
</dbReference>
<feature type="region of interest" description="Disordered" evidence="1">
    <location>
        <begin position="1"/>
        <end position="30"/>
    </location>
</feature>
<dbReference type="PANTHER" id="PTHR33971">
    <property type="entry name" value="OS06G0232000 PROTEIN"/>
    <property type="match status" value="1"/>
</dbReference>
<evidence type="ECO:0000313" key="2">
    <source>
        <dbReference type="EMBL" id="KAG0546355.1"/>
    </source>
</evidence>
<accession>A0A921UWS5</accession>
<gene>
    <name evidence="2" type="ORF">BDA96_02G440400</name>
</gene>
<dbReference type="PANTHER" id="PTHR33971:SF4">
    <property type="entry name" value="OS07G0682700 PROTEIN"/>
    <property type="match status" value="1"/>
</dbReference>